<keyword evidence="1" id="KW-1133">Transmembrane helix</keyword>
<protein>
    <recommendedName>
        <fullName evidence="5">Beta-galactosidase</fullName>
    </recommendedName>
</protein>
<accession>A0AAD2FY72</accession>
<dbReference type="AlphaFoldDB" id="A0AAD2FY72"/>
<keyword evidence="4" id="KW-1185">Reference proteome</keyword>
<dbReference type="EMBL" id="CAKOGP040001933">
    <property type="protein sequence ID" value="CAJ1957020.1"/>
    <property type="molecule type" value="Genomic_DNA"/>
</dbReference>
<evidence type="ECO:0008006" key="5">
    <source>
        <dbReference type="Google" id="ProtNLM"/>
    </source>
</evidence>
<evidence type="ECO:0000256" key="2">
    <source>
        <dbReference type="SAM" id="SignalP"/>
    </source>
</evidence>
<organism evidence="3 4">
    <name type="scientific">Cylindrotheca closterium</name>
    <dbReference type="NCBI Taxonomy" id="2856"/>
    <lineage>
        <taxon>Eukaryota</taxon>
        <taxon>Sar</taxon>
        <taxon>Stramenopiles</taxon>
        <taxon>Ochrophyta</taxon>
        <taxon>Bacillariophyta</taxon>
        <taxon>Bacillariophyceae</taxon>
        <taxon>Bacillariophycidae</taxon>
        <taxon>Bacillariales</taxon>
        <taxon>Bacillariaceae</taxon>
        <taxon>Cylindrotheca</taxon>
    </lineage>
</organism>
<dbReference type="SUPFAM" id="SSF49899">
    <property type="entry name" value="Concanavalin A-like lectins/glucanases"/>
    <property type="match status" value="1"/>
</dbReference>
<feature type="signal peptide" evidence="2">
    <location>
        <begin position="1"/>
        <end position="19"/>
    </location>
</feature>
<name>A0AAD2FY72_9STRA</name>
<evidence type="ECO:0000256" key="1">
    <source>
        <dbReference type="SAM" id="Phobius"/>
    </source>
</evidence>
<sequence>MKLLLLITVCSSNVRLLSATSRGMPVIEYSFPCGANGKADIKSSNLTLGNLQGIEMAHCNPLDNGISSKTMLESTSIAPMRRAFLQSNATGLALELWIKPKIQKPPTPSFRPIVTIASDQHQVDDIFECHLTDLAIGLRGDLLEFRYVDNDPYQSCRILLVRDRPLYNDETTQIVMTLHESKTSVYVNGEPIITGAPNSFMTNLTMWNKDSTIRLLANRESMPTDIYSGALYQVSIYDKVDAAARIQLAYQEKLQGFADGLVNRGPLRLVASAASATVLQGQSSTVQLGGFNQSMPEYEVWIEILVLPQHGILLGEKGLIRDPGIRLPLQTSSLEMSFFYRPRSDNFFTSPSTSFSGKELDSSPDVVEFRLVATGNNDGAVLGWSEPVQKNIDVQHVNRPPTLEIATTALVPPEQSSSAWGYPTAYLDGAQLEDPDENVDRVRVDLWAKNGSLSFPDYSTLADFSPRKSRGHPIWQCHGDPSGSRNMTFLAEPDSVTQILSSLRYEGFFWDQQDVIVVRIYDGSGGDCLDEDEHTRGTIHDGCYEIIAKVQVPPIFMRKNEFKLKDISFVQISFWLMLFVPILAVLFVLQRLLSCINLCRKGGGVGVEGGIGGDESPEYYEWDTEAEMPR</sequence>
<evidence type="ECO:0000313" key="4">
    <source>
        <dbReference type="Proteomes" id="UP001295423"/>
    </source>
</evidence>
<feature type="transmembrane region" description="Helical" evidence="1">
    <location>
        <begin position="572"/>
        <end position="593"/>
    </location>
</feature>
<keyword evidence="1" id="KW-0812">Transmembrane</keyword>
<feature type="chain" id="PRO_5042197153" description="Beta-galactosidase" evidence="2">
    <location>
        <begin position="20"/>
        <end position="630"/>
    </location>
</feature>
<evidence type="ECO:0000313" key="3">
    <source>
        <dbReference type="EMBL" id="CAJ1957020.1"/>
    </source>
</evidence>
<dbReference type="InterPro" id="IPR013320">
    <property type="entry name" value="ConA-like_dom_sf"/>
</dbReference>
<gene>
    <name evidence="3" type="ORF">CYCCA115_LOCUS16509</name>
</gene>
<reference evidence="3" key="1">
    <citation type="submission" date="2023-08" db="EMBL/GenBank/DDBJ databases">
        <authorList>
            <person name="Audoor S."/>
            <person name="Bilcke G."/>
        </authorList>
    </citation>
    <scope>NUCLEOTIDE SEQUENCE</scope>
</reference>
<keyword evidence="1" id="KW-0472">Membrane</keyword>
<comment type="caution">
    <text evidence="3">The sequence shown here is derived from an EMBL/GenBank/DDBJ whole genome shotgun (WGS) entry which is preliminary data.</text>
</comment>
<dbReference type="Gene3D" id="2.60.120.200">
    <property type="match status" value="1"/>
</dbReference>
<proteinExistence type="predicted"/>
<keyword evidence="2" id="KW-0732">Signal</keyword>
<dbReference type="Proteomes" id="UP001295423">
    <property type="component" value="Unassembled WGS sequence"/>
</dbReference>